<evidence type="ECO:0000313" key="1">
    <source>
        <dbReference type="EMBL" id="KAK4036701.1"/>
    </source>
</evidence>
<evidence type="ECO:0000313" key="2">
    <source>
        <dbReference type="Proteomes" id="UP001234178"/>
    </source>
</evidence>
<keyword evidence="2" id="KW-1185">Reference proteome</keyword>
<organism evidence="1 2">
    <name type="scientific">Daphnia magna</name>
    <dbReference type="NCBI Taxonomy" id="35525"/>
    <lineage>
        <taxon>Eukaryota</taxon>
        <taxon>Metazoa</taxon>
        <taxon>Ecdysozoa</taxon>
        <taxon>Arthropoda</taxon>
        <taxon>Crustacea</taxon>
        <taxon>Branchiopoda</taxon>
        <taxon>Diplostraca</taxon>
        <taxon>Cladocera</taxon>
        <taxon>Anomopoda</taxon>
        <taxon>Daphniidae</taxon>
        <taxon>Daphnia</taxon>
    </lineage>
</organism>
<dbReference type="Proteomes" id="UP001234178">
    <property type="component" value="Unassembled WGS sequence"/>
</dbReference>
<accession>A0ABR0B4U2</accession>
<gene>
    <name evidence="1" type="ORF">OUZ56_028743</name>
</gene>
<protein>
    <submittedName>
        <fullName evidence="1">Uncharacterized protein</fullName>
    </submittedName>
</protein>
<comment type="caution">
    <text evidence="1">The sequence shown here is derived from an EMBL/GenBank/DDBJ whole genome shotgun (WGS) entry which is preliminary data.</text>
</comment>
<reference evidence="1 2" key="1">
    <citation type="journal article" date="2023" name="Nucleic Acids Res.">
        <title>The hologenome of Daphnia magna reveals possible DNA methylation and microbiome-mediated evolution of the host genome.</title>
        <authorList>
            <person name="Chaturvedi A."/>
            <person name="Li X."/>
            <person name="Dhandapani V."/>
            <person name="Marshall H."/>
            <person name="Kissane S."/>
            <person name="Cuenca-Cambronero M."/>
            <person name="Asole G."/>
            <person name="Calvet F."/>
            <person name="Ruiz-Romero M."/>
            <person name="Marangio P."/>
            <person name="Guigo R."/>
            <person name="Rago D."/>
            <person name="Mirbahai L."/>
            <person name="Eastwood N."/>
            <person name="Colbourne J.K."/>
            <person name="Zhou J."/>
            <person name="Mallon E."/>
            <person name="Orsini L."/>
        </authorList>
    </citation>
    <scope>NUCLEOTIDE SEQUENCE [LARGE SCALE GENOMIC DNA]</scope>
    <source>
        <strain evidence="1">LRV0_1</strain>
    </source>
</reference>
<name>A0ABR0B4U2_9CRUS</name>
<proteinExistence type="predicted"/>
<dbReference type="EMBL" id="JAOYFB010000040">
    <property type="protein sequence ID" value="KAK4036701.1"/>
    <property type="molecule type" value="Genomic_DNA"/>
</dbReference>
<sequence>MNQLDLTICFIPYWLQLECLEINCIQSFERCGRYYHTSMVLGSIYHNSQSDHLNWKHCVIILGLELSTFGKEWESSIIHLSLDFWDAQCCYRKFLLIHSTLYVPTTSWSIEPHRNVLGVELKLNPFPQYPEILTTSLLTSYLLSKYHVT</sequence>